<evidence type="ECO:0000313" key="4">
    <source>
        <dbReference type="EMBL" id="OOK84084.1"/>
    </source>
</evidence>
<evidence type="ECO:0000313" key="6">
    <source>
        <dbReference type="Proteomes" id="UP000189229"/>
    </source>
</evidence>
<evidence type="ECO:0000256" key="2">
    <source>
        <dbReference type="ARBA" id="ARBA00022649"/>
    </source>
</evidence>
<dbReference type="InterPro" id="IPR011067">
    <property type="entry name" value="Plasmid_toxin/cell-grow_inhib"/>
</dbReference>
<evidence type="ECO:0000256" key="1">
    <source>
        <dbReference type="ARBA" id="ARBA00007521"/>
    </source>
</evidence>
<protein>
    <submittedName>
        <fullName evidence="3">PemK-like family protein</fullName>
    </submittedName>
</protein>
<dbReference type="GO" id="GO:0006402">
    <property type="term" value="P:mRNA catabolic process"/>
    <property type="evidence" value="ECO:0007669"/>
    <property type="project" value="TreeGrafter"/>
</dbReference>
<evidence type="ECO:0000313" key="3">
    <source>
        <dbReference type="EMBL" id="OOK82101.1"/>
    </source>
</evidence>
<dbReference type="PANTHER" id="PTHR33988:SF2">
    <property type="entry name" value="ENDORIBONUCLEASE MAZF"/>
    <property type="match status" value="1"/>
</dbReference>
<dbReference type="PANTHER" id="PTHR33988">
    <property type="entry name" value="ENDORIBONUCLEASE MAZF-RELATED"/>
    <property type="match status" value="1"/>
</dbReference>
<dbReference type="GO" id="GO:0004521">
    <property type="term" value="F:RNA endonuclease activity"/>
    <property type="evidence" value="ECO:0007669"/>
    <property type="project" value="TreeGrafter"/>
</dbReference>
<sequence>MIRGAIYRVDFGHAKRGHEQRGRRYAVVISPGSMPWSVITAVPTSTKAQPAVFRPELEIMGTKTRFLVDQIRTINIVSVHGLRARRSGRLSGP</sequence>
<keyword evidence="2" id="KW-1277">Toxin-antitoxin system</keyword>
<dbReference type="Pfam" id="PF02452">
    <property type="entry name" value="PemK_toxin"/>
    <property type="match status" value="1"/>
</dbReference>
<name>A0A1V3XUA5_MYCKA</name>
<dbReference type="GO" id="GO:0003677">
    <property type="term" value="F:DNA binding"/>
    <property type="evidence" value="ECO:0007669"/>
    <property type="project" value="InterPro"/>
</dbReference>
<dbReference type="Proteomes" id="UP000189229">
    <property type="component" value="Unassembled WGS sequence"/>
</dbReference>
<evidence type="ECO:0000313" key="5">
    <source>
        <dbReference type="Proteomes" id="UP000188532"/>
    </source>
</evidence>
<dbReference type="SUPFAM" id="SSF50118">
    <property type="entry name" value="Cell growth inhibitor/plasmid maintenance toxic component"/>
    <property type="match status" value="1"/>
</dbReference>
<dbReference type="Gene3D" id="2.30.30.110">
    <property type="match status" value="1"/>
</dbReference>
<dbReference type="Proteomes" id="UP000188532">
    <property type="component" value="Unassembled WGS sequence"/>
</dbReference>
<reference evidence="5 6" key="1">
    <citation type="submission" date="2017-02" db="EMBL/GenBank/DDBJ databases">
        <title>Complete genome sequences of Mycobacterium kansasii strains isolated from rhesus macaques.</title>
        <authorList>
            <person name="Panda A."/>
            <person name="Nagaraj S."/>
            <person name="Zhao X."/>
            <person name="Tettelin H."/>
            <person name="Detolla L.J."/>
        </authorList>
    </citation>
    <scope>NUCLEOTIDE SEQUENCE [LARGE SCALE GENOMIC DNA]</scope>
    <source>
        <strain evidence="4 5">11-3469</strain>
        <strain evidence="3 6">11-3813</strain>
    </source>
</reference>
<organism evidence="3 6">
    <name type="scientific">Mycobacterium kansasii</name>
    <dbReference type="NCBI Taxonomy" id="1768"/>
    <lineage>
        <taxon>Bacteria</taxon>
        <taxon>Bacillati</taxon>
        <taxon>Actinomycetota</taxon>
        <taxon>Actinomycetes</taxon>
        <taxon>Mycobacteriales</taxon>
        <taxon>Mycobacteriaceae</taxon>
        <taxon>Mycobacterium</taxon>
    </lineage>
</organism>
<gene>
    <name evidence="4" type="ORF">BZL29_0788</name>
    <name evidence="3" type="ORF">BZL30_1135</name>
</gene>
<comment type="caution">
    <text evidence="3">The sequence shown here is derived from an EMBL/GenBank/DDBJ whole genome shotgun (WGS) entry which is preliminary data.</text>
</comment>
<dbReference type="EMBL" id="MVBN01000001">
    <property type="protein sequence ID" value="OOK84084.1"/>
    <property type="molecule type" value="Genomic_DNA"/>
</dbReference>
<dbReference type="AlphaFoldDB" id="A0A1V3XUA5"/>
<comment type="similarity">
    <text evidence="1">Belongs to the PemK/MazF family.</text>
</comment>
<proteinExistence type="inferred from homology"/>
<dbReference type="GO" id="GO:0016075">
    <property type="term" value="P:rRNA catabolic process"/>
    <property type="evidence" value="ECO:0007669"/>
    <property type="project" value="TreeGrafter"/>
</dbReference>
<accession>A0A1V3XUA5</accession>
<dbReference type="InterPro" id="IPR003477">
    <property type="entry name" value="PemK-like"/>
</dbReference>
<dbReference type="EMBL" id="MVBM01000001">
    <property type="protein sequence ID" value="OOK82101.1"/>
    <property type="molecule type" value="Genomic_DNA"/>
</dbReference>